<evidence type="ECO:0000313" key="1">
    <source>
        <dbReference type="EMBL" id="MDI3389154.1"/>
    </source>
</evidence>
<dbReference type="EMBL" id="JASCIR010000024">
    <property type="protein sequence ID" value="MDI3389154.1"/>
    <property type="molecule type" value="Genomic_DNA"/>
</dbReference>
<dbReference type="Proteomes" id="UP001224661">
    <property type="component" value="Unassembled WGS sequence"/>
</dbReference>
<proteinExistence type="predicted"/>
<name>A0ABT6RYC8_9ACTN</name>
<sequence length="150" mass="16444">MNVTGHCDKFGRLVTLRRRLDPVEDFELWYWTTLTACTNAYNAAAHDAGLTVAEDAFSTMPGLYVVPGPDGSWHRELRGLGDVSHVGWPPLEGDKPADIVRLEHAVHRIEAFRDPCLRGHRRPDATVVAVCDEAFAVVEAVVAGRLKGAA</sequence>
<evidence type="ECO:0000313" key="2">
    <source>
        <dbReference type="Proteomes" id="UP001224661"/>
    </source>
</evidence>
<dbReference type="RefSeq" id="WP_282515612.1">
    <property type="nucleotide sequence ID" value="NZ_JASCIR010000024.1"/>
</dbReference>
<protein>
    <submittedName>
        <fullName evidence="1">Uncharacterized protein</fullName>
    </submittedName>
</protein>
<accession>A0ABT6RYC8</accession>
<reference evidence="1 2" key="1">
    <citation type="submission" date="2023-05" db="EMBL/GenBank/DDBJ databases">
        <title>Draft genome sequence of Streptomyces sp. B-S-A8 isolated from a cave soil in Thailand.</title>
        <authorList>
            <person name="Chamroensaksri N."/>
            <person name="Muangham S."/>
        </authorList>
    </citation>
    <scope>NUCLEOTIDE SEQUENCE [LARGE SCALE GENOMIC DNA]</scope>
    <source>
        <strain evidence="1 2">B-S-A8</strain>
    </source>
</reference>
<comment type="caution">
    <text evidence="1">The sequence shown here is derived from an EMBL/GenBank/DDBJ whole genome shotgun (WGS) entry which is preliminary data.</text>
</comment>
<gene>
    <name evidence="1" type="ORF">QIS99_23580</name>
</gene>
<organism evidence="1 2">
    <name type="scientific">Streptomyces solicavernae</name>
    <dbReference type="NCBI Taxonomy" id="3043614"/>
    <lineage>
        <taxon>Bacteria</taxon>
        <taxon>Bacillati</taxon>
        <taxon>Actinomycetota</taxon>
        <taxon>Actinomycetes</taxon>
        <taxon>Kitasatosporales</taxon>
        <taxon>Streptomycetaceae</taxon>
        <taxon>Streptomyces</taxon>
    </lineage>
</organism>
<keyword evidence="2" id="KW-1185">Reference proteome</keyword>